<sequence>MRILFAITRAEWGGAQVHVFDLIRHAVEKKYECILVSGEEGDLTARVREIGVKVIILHTLTRKIRVAKDFKAIMGFVQILKNEKPQLVHVHSSKVGIIGRVACRIAKIPVIFTAHGWAFTEGVSKSGTFLFTIIEKLVAIISNKIICVSDFDRNLALSNKVGNKGQLITIHNGVKQGDISLMKKNKGNIIKIIMVARFSAQKDYKTLLLALQKLSGPIKVYLVGTGELLEESKKLVLDLNIENFVEFLGKRNDVKQLLINSDIFVLTSNYEGLPISIIEAMESKLPVIASNVGGVNELVVDGMNGFLVERGDVGAVANSLQKLINNKSLREEMGMASYGRFTEMFTLEKMLDKTFSVYKSVLNRG</sequence>
<dbReference type="AlphaFoldDB" id="A0A972K3N1"/>
<evidence type="ECO:0000313" key="3">
    <source>
        <dbReference type="EMBL" id="NOU95107.1"/>
    </source>
</evidence>
<evidence type="ECO:0000259" key="2">
    <source>
        <dbReference type="Pfam" id="PF13439"/>
    </source>
</evidence>
<dbReference type="GO" id="GO:0016757">
    <property type="term" value="F:glycosyltransferase activity"/>
    <property type="evidence" value="ECO:0007669"/>
    <property type="project" value="InterPro"/>
</dbReference>
<comment type="caution">
    <text evidence="3">The sequence shown here is derived from an EMBL/GenBank/DDBJ whole genome shotgun (WGS) entry which is preliminary data.</text>
</comment>
<dbReference type="Gene3D" id="3.40.50.2000">
    <property type="entry name" value="Glycogen Phosphorylase B"/>
    <property type="match status" value="2"/>
</dbReference>
<evidence type="ECO:0000259" key="1">
    <source>
        <dbReference type="Pfam" id="PF00534"/>
    </source>
</evidence>
<dbReference type="InterPro" id="IPR001296">
    <property type="entry name" value="Glyco_trans_1"/>
</dbReference>
<proteinExistence type="predicted"/>
<dbReference type="InterPro" id="IPR028098">
    <property type="entry name" value="Glyco_trans_4-like_N"/>
</dbReference>
<keyword evidence="4" id="KW-1185">Reference proteome</keyword>
<gene>
    <name evidence="3" type="ORF">GC093_18025</name>
</gene>
<dbReference type="PANTHER" id="PTHR12526">
    <property type="entry name" value="GLYCOSYLTRANSFERASE"/>
    <property type="match status" value="1"/>
</dbReference>
<dbReference type="CDD" id="cd03808">
    <property type="entry name" value="GT4_CapM-like"/>
    <property type="match status" value="1"/>
</dbReference>
<reference evidence="3" key="1">
    <citation type="submission" date="2019-10" db="EMBL/GenBank/DDBJ databases">
        <title>Description of Paenibacillus glebae sp. nov.</title>
        <authorList>
            <person name="Carlier A."/>
            <person name="Qi S."/>
        </authorList>
    </citation>
    <scope>NUCLEOTIDE SEQUENCE</scope>
    <source>
        <strain evidence="3">LMG 31456</strain>
    </source>
</reference>
<protein>
    <submittedName>
        <fullName evidence="3">Glycosyltransferase</fullName>
    </submittedName>
</protein>
<name>A0A972K3N1_9BACL</name>
<dbReference type="PANTHER" id="PTHR12526:SF630">
    <property type="entry name" value="GLYCOSYLTRANSFERASE"/>
    <property type="match status" value="1"/>
</dbReference>
<dbReference type="SUPFAM" id="SSF53756">
    <property type="entry name" value="UDP-Glycosyltransferase/glycogen phosphorylase"/>
    <property type="match status" value="1"/>
</dbReference>
<dbReference type="Proteomes" id="UP000641588">
    <property type="component" value="Unassembled WGS sequence"/>
</dbReference>
<dbReference type="RefSeq" id="WP_171653311.1">
    <property type="nucleotide sequence ID" value="NZ_WHOD01000067.1"/>
</dbReference>
<feature type="domain" description="Glycosyltransferase subfamily 4-like N-terminal" evidence="2">
    <location>
        <begin position="12"/>
        <end position="174"/>
    </location>
</feature>
<organism evidence="3 4">
    <name type="scientific">Paenibacillus foliorum</name>
    <dbReference type="NCBI Taxonomy" id="2654974"/>
    <lineage>
        <taxon>Bacteria</taxon>
        <taxon>Bacillati</taxon>
        <taxon>Bacillota</taxon>
        <taxon>Bacilli</taxon>
        <taxon>Bacillales</taxon>
        <taxon>Paenibacillaceae</taxon>
        <taxon>Paenibacillus</taxon>
    </lineage>
</organism>
<feature type="domain" description="Glycosyl transferase family 1" evidence="1">
    <location>
        <begin position="188"/>
        <end position="337"/>
    </location>
</feature>
<dbReference type="EMBL" id="WHOD01000067">
    <property type="protein sequence ID" value="NOU95107.1"/>
    <property type="molecule type" value="Genomic_DNA"/>
</dbReference>
<dbReference type="Pfam" id="PF13439">
    <property type="entry name" value="Glyco_transf_4"/>
    <property type="match status" value="1"/>
</dbReference>
<dbReference type="Pfam" id="PF00534">
    <property type="entry name" value="Glycos_transf_1"/>
    <property type="match status" value="1"/>
</dbReference>
<accession>A0A972K3N1</accession>
<evidence type="ECO:0000313" key="4">
    <source>
        <dbReference type="Proteomes" id="UP000641588"/>
    </source>
</evidence>